<feature type="transmembrane region" description="Helical" evidence="1">
    <location>
        <begin position="21"/>
        <end position="40"/>
    </location>
</feature>
<sequence length="163" mass="17194">MRGPGRSRHGFRGRGRHADDVWHRAVAVFTVAIAVARRAHFVHGVCAFEQGAVDSGASPLRATLTVVVPGLIMSLIQATCLWLALSVPVTSFCGFYRALMGIGFAFNMLVLAIYTFFGATVGRLIAMALMTLQLVSSNGLYPPGVYSVGARVGPDAARDGGGV</sequence>
<keyword evidence="1" id="KW-0812">Transmembrane</keyword>
<dbReference type="Proteomes" id="UP000006237">
    <property type="component" value="Unassembled WGS sequence"/>
</dbReference>
<comment type="caution">
    <text evidence="2">The sequence shown here is derived from an EMBL/GenBank/DDBJ whole genome shotgun (WGS) entry which is preliminary data.</text>
</comment>
<keyword evidence="1" id="KW-1133">Transmembrane helix</keyword>
<evidence type="ECO:0008006" key="4">
    <source>
        <dbReference type="Google" id="ProtNLM"/>
    </source>
</evidence>
<name>A0ABM9XRN1_9CORY</name>
<gene>
    <name evidence="2" type="ORF">HMPREF0293_0646</name>
</gene>
<evidence type="ECO:0000313" key="3">
    <source>
        <dbReference type="Proteomes" id="UP000006237"/>
    </source>
</evidence>
<feature type="transmembrane region" description="Helical" evidence="1">
    <location>
        <begin position="95"/>
        <end position="117"/>
    </location>
</feature>
<reference evidence="2 3" key="1">
    <citation type="submission" date="2009-01" db="EMBL/GenBank/DDBJ databases">
        <authorList>
            <person name="Qin X."/>
            <person name="Bachman B."/>
            <person name="Battles P."/>
            <person name="Bell A."/>
            <person name="Bess C."/>
            <person name="Bickham C."/>
            <person name="Chaboub L."/>
            <person name="Chen D."/>
            <person name="Coyle M."/>
            <person name="Deiros D.R."/>
            <person name="Dinh H."/>
            <person name="Forbes L."/>
            <person name="Fowler G."/>
            <person name="Francisco L."/>
            <person name="Fu Q."/>
            <person name="Gubbala S."/>
            <person name="Hale W."/>
            <person name="Han Y."/>
            <person name="Hemphill L."/>
            <person name="Highlander S.K."/>
            <person name="Hirani K."/>
            <person name="Hogues M."/>
            <person name="Jackson L."/>
            <person name="Jakkamsetti A."/>
            <person name="Javaid M."/>
            <person name="Jiang H."/>
            <person name="Korchina V."/>
            <person name="Kovar C."/>
            <person name="Lara F."/>
            <person name="Lee S."/>
            <person name="Mata R."/>
            <person name="Mathew T."/>
            <person name="Moen C."/>
            <person name="Morales K."/>
            <person name="Munidasa M."/>
            <person name="Nazareth L."/>
            <person name="Ngo R."/>
            <person name="Nguyen L."/>
            <person name="Okwuonu G."/>
            <person name="Ongeri F."/>
            <person name="Patil S."/>
            <person name="Petrosino J."/>
            <person name="Pham C."/>
            <person name="Pham P."/>
            <person name="Pu L.-L."/>
            <person name="Puazo M."/>
            <person name="Raj R."/>
            <person name="Reid J."/>
            <person name="Rouhana J."/>
            <person name="Saada N."/>
            <person name="Shang Y."/>
            <person name="Simmons D."/>
            <person name="Thornton R."/>
            <person name="Warren J."/>
            <person name="Weissenberger G."/>
            <person name="Zhang J."/>
            <person name="Zhang L."/>
            <person name="Zhou C."/>
            <person name="Zhu D."/>
            <person name="Muzny D."/>
            <person name="Worley K."/>
            <person name="Gibbs R."/>
        </authorList>
    </citation>
    <scope>NUCLEOTIDE SEQUENCE [LARGE SCALE GENOMIC DNA]</scope>
    <source>
        <strain evidence="2 3">ATCC 51866</strain>
    </source>
</reference>
<evidence type="ECO:0000256" key="1">
    <source>
        <dbReference type="SAM" id="Phobius"/>
    </source>
</evidence>
<dbReference type="EMBL" id="ACHF01000020">
    <property type="protein sequence ID" value="EEI63850.1"/>
    <property type="molecule type" value="Genomic_DNA"/>
</dbReference>
<protein>
    <recommendedName>
        <fullName evidence="4">ABC-2 type transporter domain-containing protein</fullName>
    </recommendedName>
</protein>
<accession>A0ABM9XRN1</accession>
<keyword evidence="1" id="KW-0472">Membrane</keyword>
<feature type="transmembrane region" description="Helical" evidence="1">
    <location>
        <begin position="60"/>
        <end position="83"/>
    </location>
</feature>
<proteinExistence type="predicted"/>
<keyword evidence="3" id="KW-1185">Reference proteome</keyword>
<evidence type="ECO:0000313" key="2">
    <source>
        <dbReference type="EMBL" id="EEI63850.1"/>
    </source>
</evidence>
<organism evidence="2 3">
    <name type="scientific">Corynebacterium glucuronolyticum ATCC 51866</name>
    <dbReference type="NCBI Taxonomy" id="548478"/>
    <lineage>
        <taxon>Bacteria</taxon>
        <taxon>Bacillati</taxon>
        <taxon>Actinomycetota</taxon>
        <taxon>Actinomycetes</taxon>
        <taxon>Mycobacteriales</taxon>
        <taxon>Corynebacteriaceae</taxon>
        <taxon>Corynebacterium</taxon>
    </lineage>
</organism>